<dbReference type="Proteomes" id="UP000570474">
    <property type="component" value="Unassembled WGS sequence"/>
</dbReference>
<proteinExistence type="predicted"/>
<dbReference type="PANTHER" id="PTHR43283">
    <property type="entry name" value="BETA-LACTAMASE-RELATED"/>
    <property type="match status" value="1"/>
</dbReference>
<name>A0A847S439_9BACT</name>
<dbReference type="RefSeq" id="WP_168874152.1">
    <property type="nucleotide sequence ID" value="NZ_JABAIA010000003.1"/>
</dbReference>
<comment type="caution">
    <text evidence="3">The sequence shown here is derived from an EMBL/GenBank/DDBJ whole genome shotgun (WGS) entry which is preliminary data.</text>
</comment>
<dbReference type="Gene3D" id="3.40.710.10">
    <property type="entry name" value="DD-peptidase/beta-lactamase superfamily"/>
    <property type="match status" value="1"/>
</dbReference>
<evidence type="ECO:0000313" key="3">
    <source>
        <dbReference type="EMBL" id="NLR68225.1"/>
    </source>
</evidence>
<evidence type="ECO:0000256" key="1">
    <source>
        <dbReference type="SAM" id="SignalP"/>
    </source>
</evidence>
<evidence type="ECO:0000259" key="2">
    <source>
        <dbReference type="Pfam" id="PF00144"/>
    </source>
</evidence>
<sequence>MKTISSLLLTCFFAATCFAQSIKRLDNTTIAPQALTARIQQLMDTARVTGMTIAVFNRNKPVYVRAFGFADKTTKAPMDTGTIFWACSYSKAVFAYCVMKLVDQHVIDLDTPLVRYLPKSLPDYVFDKKTRGYQDIREDHRYEKITARMCLDHTTGLPNYRGFEEDGKLKIKSDPGTLYGYSGEGIYLLQFVLEQITGKDYETIAQEQVFKPLGMSHSNYIWQKAFDARHCLGHDTAQHAYEFDARTRAHAAGSLYTTITDWDRFLTAMLTGEGLSRKSAAAMLQAQIPILSKKQFGPEALVYDKTPATTNIFYGLGVGLLKTPVGRAFFKEGHSEGWGHYTIAFPEKQMAVAIMTNSDNGEDIFKALLETAIGDVYTPWYWENYIPYNHATAKY</sequence>
<dbReference type="InterPro" id="IPR001466">
    <property type="entry name" value="Beta-lactam-related"/>
</dbReference>
<feature type="domain" description="Beta-lactamase-related" evidence="2">
    <location>
        <begin position="36"/>
        <end position="363"/>
    </location>
</feature>
<accession>A0A847S439</accession>
<dbReference type="Pfam" id="PF00144">
    <property type="entry name" value="Beta-lactamase"/>
    <property type="match status" value="1"/>
</dbReference>
<reference evidence="3 4" key="1">
    <citation type="submission" date="2020-04" db="EMBL/GenBank/DDBJ databases">
        <authorList>
            <person name="Yin C."/>
        </authorList>
    </citation>
    <scope>NUCLEOTIDE SEQUENCE [LARGE SCALE GENOMIC DNA]</scope>
    <source>
        <strain evidence="3 4">Ae27</strain>
    </source>
</reference>
<gene>
    <name evidence="3" type="ORF">HGH92_28220</name>
</gene>
<feature type="signal peptide" evidence="1">
    <location>
        <begin position="1"/>
        <end position="19"/>
    </location>
</feature>
<protein>
    <submittedName>
        <fullName evidence="3">Beta-lactamase family protein</fullName>
    </submittedName>
</protein>
<keyword evidence="1" id="KW-0732">Signal</keyword>
<dbReference type="PANTHER" id="PTHR43283:SF18">
    <property type="match status" value="1"/>
</dbReference>
<evidence type="ECO:0000313" key="4">
    <source>
        <dbReference type="Proteomes" id="UP000570474"/>
    </source>
</evidence>
<feature type="chain" id="PRO_5033013147" evidence="1">
    <location>
        <begin position="20"/>
        <end position="395"/>
    </location>
</feature>
<dbReference type="InterPro" id="IPR050789">
    <property type="entry name" value="Diverse_Enzym_Activities"/>
</dbReference>
<dbReference type="SUPFAM" id="SSF56601">
    <property type="entry name" value="beta-lactamase/transpeptidase-like"/>
    <property type="match status" value="1"/>
</dbReference>
<organism evidence="3 4">
    <name type="scientific">Chitinophaga varians</name>
    <dbReference type="NCBI Taxonomy" id="2202339"/>
    <lineage>
        <taxon>Bacteria</taxon>
        <taxon>Pseudomonadati</taxon>
        <taxon>Bacteroidota</taxon>
        <taxon>Chitinophagia</taxon>
        <taxon>Chitinophagales</taxon>
        <taxon>Chitinophagaceae</taxon>
        <taxon>Chitinophaga</taxon>
    </lineage>
</organism>
<dbReference type="AlphaFoldDB" id="A0A847S439"/>
<dbReference type="InterPro" id="IPR012338">
    <property type="entry name" value="Beta-lactam/transpept-like"/>
</dbReference>
<dbReference type="EMBL" id="JABAIA010000003">
    <property type="protein sequence ID" value="NLR68225.1"/>
    <property type="molecule type" value="Genomic_DNA"/>
</dbReference>
<keyword evidence="4" id="KW-1185">Reference proteome</keyword>